<dbReference type="Proteomes" id="UP000694569">
    <property type="component" value="Unplaced"/>
</dbReference>
<feature type="region of interest" description="Disordered" evidence="1">
    <location>
        <begin position="149"/>
        <end position="200"/>
    </location>
</feature>
<dbReference type="InterPro" id="IPR027904">
    <property type="entry name" value="DUF4587"/>
</dbReference>
<evidence type="ECO:0000256" key="1">
    <source>
        <dbReference type="SAM" id="MobiDB-lite"/>
    </source>
</evidence>
<dbReference type="Pfam" id="PF15248">
    <property type="entry name" value="DUF4587"/>
    <property type="match status" value="1"/>
</dbReference>
<reference evidence="3" key="2">
    <citation type="submission" date="2025-09" db="UniProtKB">
        <authorList>
            <consortium name="Ensembl"/>
        </authorList>
    </citation>
    <scope>IDENTIFICATION</scope>
</reference>
<reference evidence="3" key="1">
    <citation type="submission" date="2025-08" db="UniProtKB">
        <authorList>
            <consortium name="Ensembl"/>
        </authorList>
    </citation>
    <scope>IDENTIFICATION</scope>
</reference>
<name>A0A8C5Q4T4_9ANUR</name>
<sequence length="200" mass="22210">MSQGWNNNYPSWERNYPGVQIIPAPVPQQPTIIQQLPAEFIPPLSHPIRHGRAKEDLIELMMIQNAQMHQVIMSNMTMSALSSFGYGTTQPPPMPPQPSVIPVPLETEEPVVYHHHYESYPAAYQTYPMYPVWQPQAQIQHQEPAIRHLEMPPNTPAYSTDQRAVPPPPPLSATGTVGADVPPASGKESEGNVLLSNLIS</sequence>
<proteinExistence type="predicted"/>
<keyword evidence="4" id="KW-1185">Reference proteome</keyword>
<evidence type="ECO:0000313" key="3">
    <source>
        <dbReference type="Ensembl" id="ENSLLEP00000032519.1"/>
    </source>
</evidence>
<feature type="domain" description="DUF4587" evidence="2">
    <location>
        <begin position="49"/>
        <end position="117"/>
    </location>
</feature>
<organism evidence="3 4">
    <name type="scientific">Leptobrachium leishanense</name>
    <name type="common">Leishan spiny toad</name>
    <dbReference type="NCBI Taxonomy" id="445787"/>
    <lineage>
        <taxon>Eukaryota</taxon>
        <taxon>Metazoa</taxon>
        <taxon>Chordata</taxon>
        <taxon>Craniata</taxon>
        <taxon>Vertebrata</taxon>
        <taxon>Euteleostomi</taxon>
        <taxon>Amphibia</taxon>
        <taxon>Batrachia</taxon>
        <taxon>Anura</taxon>
        <taxon>Pelobatoidea</taxon>
        <taxon>Megophryidae</taxon>
        <taxon>Leptobrachium</taxon>
    </lineage>
</organism>
<evidence type="ECO:0000259" key="2">
    <source>
        <dbReference type="Pfam" id="PF15248"/>
    </source>
</evidence>
<dbReference type="Ensembl" id="ENSLLET00000033775.1">
    <property type="protein sequence ID" value="ENSLLEP00000032519.1"/>
    <property type="gene ID" value="ENSLLEG00000020625.1"/>
</dbReference>
<evidence type="ECO:0000313" key="4">
    <source>
        <dbReference type="Proteomes" id="UP000694569"/>
    </source>
</evidence>
<dbReference type="GeneTree" id="ENSGT00940000168169"/>
<accession>A0A8C5Q4T4</accession>
<dbReference type="PANTHER" id="PTHR28604">
    <property type="match status" value="1"/>
</dbReference>
<dbReference type="OrthoDB" id="8962708at2759"/>
<protein>
    <recommendedName>
        <fullName evidence="2">DUF4587 domain-containing protein</fullName>
    </recommendedName>
</protein>
<dbReference type="PANTHER" id="PTHR28604:SF1">
    <property type="entry name" value="PROLINE-RICH PROTEIN 29"/>
    <property type="match status" value="1"/>
</dbReference>
<dbReference type="InterPro" id="IPR038915">
    <property type="entry name" value="PRR29-like"/>
</dbReference>
<dbReference type="AlphaFoldDB" id="A0A8C5Q4T4"/>